<proteinExistence type="predicted"/>
<dbReference type="EnsemblMetazoa" id="ACHR014086-RB">
    <property type="protein sequence ID" value="ACHR014086-PB"/>
    <property type="gene ID" value="ACHR014086"/>
</dbReference>
<reference evidence="1" key="2">
    <citation type="submission" date="2020-05" db="UniProtKB">
        <authorList>
            <consortium name="EnsemblMetazoa"/>
        </authorList>
    </citation>
    <scope>IDENTIFICATION</scope>
    <source>
        <strain evidence="1">ACHKN1017</strain>
    </source>
</reference>
<keyword evidence="2" id="KW-1185">Reference proteome</keyword>
<dbReference type="EnsemblMetazoa" id="ACHR014086-RA">
    <property type="protein sequence ID" value="ACHR014086-PA"/>
    <property type="gene ID" value="ACHR014086"/>
</dbReference>
<organism evidence="1 2">
    <name type="scientific">Anopheles christyi</name>
    <dbReference type="NCBI Taxonomy" id="43041"/>
    <lineage>
        <taxon>Eukaryota</taxon>
        <taxon>Metazoa</taxon>
        <taxon>Ecdysozoa</taxon>
        <taxon>Arthropoda</taxon>
        <taxon>Hexapoda</taxon>
        <taxon>Insecta</taxon>
        <taxon>Pterygota</taxon>
        <taxon>Neoptera</taxon>
        <taxon>Endopterygota</taxon>
        <taxon>Diptera</taxon>
        <taxon>Nematocera</taxon>
        <taxon>Culicoidea</taxon>
        <taxon>Culicidae</taxon>
        <taxon>Anophelinae</taxon>
        <taxon>Anopheles</taxon>
    </lineage>
</organism>
<accession>A0A182KHY2</accession>
<name>A0A182KHY2_9DIPT</name>
<evidence type="ECO:0000313" key="1">
    <source>
        <dbReference type="EnsemblMetazoa" id="ACHR014086-PB"/>
    </source>
</evidence>
<protein>
    <submittedName>
        <fullName evidence="1">Uncharacterized protein</fullName>
    </submittedName>
</protein>
<dbReference type="Proteomes" id="UP000075881">
    <property type="component" value="Unassembled WGS sequence"/>
</dbReference>
<evidence type="ECO:0000313" key="2">
    <source>
        <dbReference type="Proteomes" id="UP000075881"/>
    </source>
</evidence>
<sequence length="140" mass="16160">MVTAHFQRICLFENGRHGRISVDELGQEVFVCQLHVRGQRTNLYLAQRFYYTLGPATLNCKLGDPGNQLDNAAHCLHAKEPQLHNFKPVLFVLHRHHQSLRIVRFVNVVRIPQESNRRLDVAADGEIILLDLGRLLFEQQ</sequence>
<dbReference type="AlphaFoldDB" id="A0A182KHY2"/>
<reference evidence="2" key="1">
    <citation type="submission" date="2013-03" db="EMBL/GenBank/DDBJ databases">
        <title>The Genome Sequence of Anopheles christyi ACHKN1017.</title>
        <authorList>
            <consortium name="The Broad Institute Genomics Platform"/>
            <person name="Neafsey D.E."/>
            <person name="Besansky N."/>
            <person name="Walker B."/>
            <person name="Young S.K."/>
            <person name="Zeng Q."/>
            <person name="Gargeya S."/>
            <person name="Fitzgerald M."/>
            <person name="Haas B."/>
            <person name="Abouelleil A."/>
            <person name="Allen A.W."/>
            <person name="Alvarado L."/>
            <person name="Arachchi H.M."/>
            <person name="Berlin A.M."/>
            <person name="Chapman S.B."/>
            <person name="Gainer-Dewar J."/>
            <person name="Goldberg J."/>
            <person name="Griggs A."/>
            <person name="Gujja S."/>
            <person name="Hansen M."/>
            <person name="Howarth C."/>
            <person name="Imamovic A."/>
            <person name="Ireland A."/>
            <person name="Larimer J."/>
            <person name="McCowan C."/>
            <person name="Murphy C."/>
            <person name="Pearson M."/>
            <person name="Poon T.W."/>
            <person name="Priest M."/>
            <person name="Roberts A."/>
            <person name="Saif S."/>
            <person name="Shea T."/>
            <person name="Sisk P."/>
            <person name="Sykes S."/>
            <person name="Wortman J."/>
            <person name="Nusbaum C."/>
            <person name="Birren B."/>
        </authorList>
    </citation>
    <scope>NUCLEOTIDE SEQUENCE [LARGE SCALE GENOMIC DNA]</scope>
    <source>
        <strain evidence="2">ACHKN1017</strain>
    </source>
</reference>
<dbReference type="VEuPathDB" id="VectorBase:ACHR014086"/>